<dbReference type="Gene3D" id="1.10.443.10">
    <property type="entry name" value="Intergrase catalytic core"/>
    <property type="match status" value="1"/>
</dbReference>
<organism evidence="3 4">
    <name type="scientific">Sphaerobolus stellatus (strain SS14)</name>
    <dbReference type="NCBI Taxonomy" id="990650"/>
    <lineage>
        <taxon>Eukaryota</taxon>
        <taxon>Fungi</taxon>
        <taxon>Dikarya</taxon>
        <taxon>Basidiomycota</taxon>
        <taxon>Agaricomycotina</taxon>
        <taxon>Agaricomycetes</taxon>
        <taxon>Phallomycetidae</taxon>
        <taxon>Geastrales</taxon>
        <taxon>Sphaerobolaceae</taxon>
        <taxon>Sphaerobolus</taxon>
    </lineage>
</organism>
<dbReference type="PANTHER" id="PTHR34605">
    <property type="entry name" value="PHAGE_INTEGRASE DOMAIN-CONTAINING PROTEIN"/>
    <property type="match status" value="1"/>
</dbReference>
<dbReference type="Proteomes" id="UP000054279">
    <property type="component" value="Unassembled WGS sequence"/>
</dbReference>
<dbReference type="AlphaFoldDB" id="A0A0C9UL59"/>
<dbReference type="SUPFAM" id="SSF47823">
    <property type="entry name" value="lambda integrase-like, N-terminal domain"/>
    <property type="match status" value="1"/>
</dbReference>
<dbReference type="HOGENOM" id="CLU_003292_1_0_1"/>
<evidence type="ECO:0000313" key="3">
    <source>
        <dbReference type="EMBL" id="KIJ29547.1"/>
    </source>
</evidence>
<dbReference type="InterPro" id="IPR052925">
    <property type="entry name" value="Phage_Integrase-like_Recomb"/>
</dbReference>
<proteinExistence type="predicted"/>
<evidence type="ECO:0000313" key="4">
    <source>
        <dbReference type="Proteomes" id="UP000054279"/>
    </source>
</evidence>
<accession>A0A0C9UL59</accession>
<reference evidence="3 4" key="1">
    <citation type="submission" date="2014-06" db="EMBL/GenBank/DDBJ databases">
        <title>Evolutionary Origins and Diversification of the Mycorrhizal Mutualists.</title>
        <authorList>
            <consortium name="DOE Joint Genome Institute"/>
            <consortium name="Mycorrhizal Genomics Consortium"/>
            <person name="Kohler A."/>
            <person name="Kuo A."/>
            <person name="Nagy L.G."/>
            <person name="Floudas D."/>
            <person name="Copeland A."/>
            <person name="Barry K.W."/>
            <person name="Cichocki N."/>
            <person name="Veneault-Fourrey C."/>
            <person name="LaButti K."/>
            <person name="Lindquist E.A."/>
            <person name="Lipzen A."/>
            <person name="Lundell T."/>
            <person name="Morin E."/>
            <person name="Murat C."/>
            <person name="Riley R."/>
            <person name="Ohm R."/>
            <person name="Sun H."/>
            <person name="Tunlid A."/>
            <person name="Henrissat B."/>
            <person name="Grigoriev I.V."/>
            <person name="Hibbett D.S."/>
            <person name="Martin F."/>
        </authorList>
    </citation>
    <scope>NUCLEOTIDE SEQUENCE [LARGE SCALE GENOMIC DNA]</scope>
    <source>
        <strain evidence="3 4">SS14</strain>
    </source>
</reference>
<dbReference type="PANTHER" id="PTHR34605:SF3">
    <property type="entry name" value="P CELL-TYPE AGGLUTINATION PROTEIN MAP4-LIKE-RELATED"/>
    <property type="match status" value="1"/>
</dbReference>
<dbReference type="GO" id="GO:0006310">
    <property type="term" value="P:DNA recombination"/>
    <property type="evidence" value="ECO:0007669"/>
    <property type="project" value="InterPro"/>
</dbReference>
<dbReference type="InterPro" id="IPR013762">
    <property type="entry name" value="Integrase-like_cat_sf"/>
</dbReference>
<dbReference type="GO" id="GO:0015074">
    <property type="term" value="P:DNA integration"/>
    <property type="evidence" value="ECO:0007669"/>
    <property type="project" value="InterPro"/>
</dbReference>
<name>A0A0C9UL59_SPHS4</name>
<dbReference type="GO" id="GO:0003677">
    <property type="term" value="F:DNA binding"/>
    <property type="evidence" value="ECO:0007669"/>
    <property type="project" value="UniProtKB-KW"/>
</dbReference>
<evidence type="ECO:0000256" key="2">
    <source>
        <dbReference type="SAM" id="MobiDB-lite"/>
    </source>
</evidence>
<dbReference type="Gene3D" id="1.10.150.130">
    <property type="match status" value="1"/>
</dbReference>
<dbReference type="EMBL" id="KN837281">
    <property type="protein sequence ID" value="KIJ29547.1"/>
    <property type="molecule type" value="Genomic_DNA"/>
</dbReference>
<sequence length="401" mass="45008">MAITNIQLQPTTAAQPNPLFELRPSNLRPNCKADERIFLWKGTNSPPLSTINHPMIHLIEDIASRASLRDTGSYGAGLRKFHIFCDIFSIREADRLPATCEILHSFAFGQTPFEPVSVSTARKYLVAVRAWHITQGWPAPLSDDQTTRINWSLRGLANIQGNRCKRPLRPPVTVPMLRHLKQSLDLLFPFDACIWAVATSAFWGMMQFGEATVNSQKEFDDLKHLKRRDAFIQKDLNGKDYARLDLPSAKTAKNGEIQSVFFTVENDVCPIEALRNLSRVVPAGPDDPLFSWKDTKGKIRPLVKSKALNRVNAIFNNNNWGTMFGHSFRIGGASVRGRLQISARNLSVRNYPSRQAPSGSDSARDSPSTHSSTPVAGEWEVWLETMVVWGRIYAHIVIAHE</sequence>
<gene>
    <name evidence="3" type="ORF">M422DRAFT_188258</name>
</gene>
<keyword evidence="1" id="KW-0238">DNA-binding</keyword>
<keyword evidence="4" id="KW-1185">Reference proteome</keyword>
<protein>
    <submittedName>
        <fullName evidence="3">Uncharacterized protein</fullName>
    </submittedName>
</protein>
<dbReference type="InterPro" id="IPR010998">
    <property type="entry name" value="Integrase_recombinase_N"/>
</dbReference>
<feature type="region of interest" description="Disordered" evidence="2">
    <location>
        <begin position="350"/>
        <end position="374"/>
    </location>
</feature>
<evidence type="ECO:0000256" key="1">
    <source>
        <dbReference type="ARBA" id="ARBA00023125"/>
    </source>
</evidence>
<dbReference type="OrthoDB" id="3254696at2759"/>